<reference evidence="3" key="1">
    <citation type="submission" date="2025-08" db="UniProtKB">
        <authorList>
            <consortium name="Ensembl"/>
        </authorList>
    </citation>
    <scope>IDENTIFICATION</scope>
</reference>
<keyword evidence="2" id="KW-0677">Repeat</keyword>
<accession>A0A3Q1HJW9</accession>
<evidence type="ECO:0000313" key="4">
    <source>
        <dbReference type="Proteomes" id="UP000257200"/>
    </source>
</evidence>
<dbReference type="PANTHER" id="PTHR24106">
    <property type="entry name" value="NACHT, LRR AND CARD DOMAINS-CONTAINING"/>
    <property type="match status" value="1"/>
</dbReference>
<dbReference type="STRING" id="80966.ENSAPOP00000028570"/>
<reference evidence="3" key="2">
    <citation type="submission" date="2025-09" db="UniProtKB">
        <authorList>
            <consortium name="Ensembl"/>
        </authorList>
    </citation>
    <scope>IDENTIFICATION</scope>
</reference>
<dbReference type="Gene3D" id="3.80.10.10">
    <property type="entry name" value="Ribonuclease Inhibitor"/>
    <property type="match status" value="1"/>
</dbReference>
<proteinExistence type="predicted"/>
<dbReference type="InterPro" id="IPR001611">
    <property type="entry name" value="Leu-rich_rpt"/>
</dbReference>
<dbReference type="Ensembl" id="ENSAPOT00000018859.1">
    <property type="protein sequence ID" value="ENSAPOP00000028570.1"/>
    <property type="gene ID" value="ENSAPOG00000013860.1"/>
</dbReference>
<protein>
    <submittedName>
        <fullName evidence="3">Uncharacterized protein</fullName>
    </submittedName>
</protein>
<dbReference type="SMART" id="SM00368">
    <property type="entry name" value="LRR_RI"/>
    <property type="match status" value="2"/>
</dbReference>
<sequence length="123" mass="14107">NPSHLEHLDLSWNDLKDSGVKHLKDLLESPDCILKTLRSDIMFSSNPSHLEHLDLSYNYLEDSGVKHLKDLLESPDCILKTLRSDIMSKFCYMSITSIQMKRCHSKRSHTRSCGEHLLLKGEG</sequence>
<dbReference type="Pfam" id="PF13516">
    <property type="entry name" value="LRR_6"/>
    <property type="match status" value="2"/>
</dbReference>
<evidence type="ECO:0000256" key="1">
    <source>
        <dbReference type="ARBA" id="ARBA00022614"/>
    </source>
</evidence>
<name>A0A3Q1HJW9_9TELE</name>
<organism evidence="3 4">
    <name type="scientific">Acanthochromis polyacanthus</name>
    <name type="common">spiny chromis</name>
    <dbReference type="NCBI Taxonomy" id="80966"/>
    <lineage>
        <taxon>Eukaryota</taxon>
        <taxon>Metazoa</taxon>
        <taxon>Chordata</taxon>
        <taxon>Craniata</taxon>
        <taxon>Vertebrata</taxon>
        <taxon>Euteleostomi</taxon>
        <taxon>Actinopterygii</taxon>
        <taxon>Neopterygii</taxon>
        <taxon>Teleostei</taxon>
        <taxon>Neoteleostei</taxon>
        <taxon>Acanthomorphata</taxon>
        <taxon>Ovalentaria</taxon>
        <taxon>Pomacentridae</taxon>
        <taxon>Acanthochromis</taxon>
    </lineage>
</organism>
<keyword evidence="4" id="KW-1185">Reference proteome</keyword>
<dbReference type="Proteomes" id="UP000257200">
    <property type="component" value="Unplaced"/>
</dbReference>
<evidence type="ECO:0000313" key="3">
    <source>
        <dbReference type="Ensembl" id="ENSAPOP00000028570.1"/>
    </source>
</evidence>
<keyword evidence="1" id="KW-0433">Leucine-rich repeat</keyword>
<dbReference type="InParanoid" id="A0A3Q1HJW9"/>
<evidence type="ECO:0000256" key="2">
    <source>
        <dbReference type="ARBA" id="ARBA00022737"/>
    </source>
</evidence>
<dbReference type="InterPro" id="IPR032675">
    <property type="entry name" value="LRR_dom_sf"/>
</dbReference>
<dbReference type="AlphaFoldDB" id="A0A3Q1HJW9"/>
<dbReference type="InterPro" id="IPR051261">
    <property type="entry name" value="NLR"/>
</dbReference>
<dbReference type="GeneTree" id="ENSGT01150000287022"/>
<dbReference type="PROSITE" id="PS51450">
    <property type="entry name" value="LRR"/>
    <property type="match status" value="1"/>
</dbReference>
<dbReference type="SUPFAM" id="SSF52047">
    <property type="entry name" value="RNI-like"/>
    <property type="match status" value="1"/>
</dbReference>